<organism evidence="3 4">
    <name type="scientific">Tuber aestivum</name>
    <name type="common">summer truffle</name>
    <dbReference type="NCBI Taxonomy" id="59557"/>
    <lineage>
        <taxon>Eukaryota</taxon>
        <taxon>Fungi</taxon>
        <taxon>Dikarya</taxon>
        <taxon>Ascomycota</taxon>
        <taxon>Pezizomycotina</taxon>
        <taxon>Pezizomycetes</taxon>
        <taxon>Pezizales</taxon>
        <taxon>Tuberaceae</taxon>
        <taxon>Tuber</taxon>
    </lineage>
</organism>
<dbReference type="PANTHER" id="PTHR35041">
    <property type="entry name" value="MEDIATOR OF RNA POLYMERASE II TRANSCRIPTION SUBUNIT 1"/>
    <property type="match status" value="1"/>
</dbReference>
<evidence type="ECO:0000256" key="2">
    <source>
        <dbReference type="SAM" id="Phobius"/>
    </source>
</evidence>
<keyword evidence="2" id="KW-1133">Transmembrane helix</keyword>
<dbReference type="Proteomes" id="UP001412239">
    <property type="component" value="Unassembled WGS sequence"/>
</dbReference>
<reference evidence="3" key="1">
    <citation type="submission" date="2015-10" db="EMBL/GenBank/DDBJ databases">
        <authorList>
            <person name="Regsiter A."/>
            <person name="william w."/>
        </authorList>
    </citation>
    <scope>NUCLEOTIDE SEQUENCE</scope>
    <source>
        <strain evidence="3">Montdore</strain>
    </source>
</reference>
<dbReference type="EMBL" id="LN891180">
    <property type="protein sequence ID" value="CUS07730.1"/>
    <property type="molecule type" value="Genomic_DNA"/>
</dbReference>
<gene>
    <name evidence="3" type="ORF">GSTUAT00008190001</name>
</gene>
<feature type="transmembrane region" description="Helical" evidence="2">
    <location>
        <begin position="171"/>
        <end position="194"/>
    </location>
</feature>
<feature type="transmembrane region" description="Helical" evidence="2">
    <location>
        <begin position="240"/>
        <end position="263"/>
    </location>
</feature>
<dbReference type="PANTHER" id="PTHR35041:SF6">
    <property type="entry name" value="FORMYLMETHIONINE DEFORMYLASE-LIKE PROTEIN-RELATED"/>
    <property type="match status" value="1"/>
</dbReference>
<sequence>MSSHQHRMGDTALASSSGEGGSGIGLRNGSNHNRTGRPTRGPAYNPLQRHPSNSSLSSENEDGNSRSEPHYSLTGPPQGNIYERTSAPARLLPTRPTGPAIRGSSGSEGTSDSPIKHAPKEHWMQALCTISPIVMMVELLLLGMAFTVGHFLFYKHWQDRVVGGKLEQEYIIRAGTAFAFLSKASLAGAVVVAHKQNAWGTVRKRAITLDGIDAMFVATTDLTSFWNWDMLRRAKVASTLALLAWCIPISAIITPGSLSVNLVQRQFNTSALIPSTNFSDPTGFVTELTLSVLRGESRKPNAPEAISGATIGPSAFLSRIASAAATGGEILPIKPPRQNCSYVHKFHGPSLRCKPADLRATQEIQRTMDYDRSGRIRYAAVYNPEISDDTCSIHVGLAYDTMDVQNETYRICEPNGGGCMADTARETKLDDPNYGRAFSCELFNTSFAVNISFQDSVQKFGVRKLEHLSPVSCSPLGPPITNPRPSEEWKSSYAVFAAMGEILVGNVTKNRDAGSGGLSPISWDTKILETTLIGSSDFASVNISDIPNDVYTGSLARGIEELSRNITLSLLSSNKFGQPIRSKVLATRQENRYLFNERNFWLASGIAVFVTAGAVLVGILEYHTNGVSLGTNFSTVMATTQSGEMQDLVRGVDVDSRELQNMVGWRRARLRTLENGDRRFVLEEEAKG</sequence>
<evidence type="ECO:0000313" key="3">
    <source>
        <dbReference type="EMBL" id="CUS07730.1"/>
    </source>
</evidence>
<evidence type="ECO:0000256" key="1">
    <source>
        <dbReference type="SAM" id="MobiDB-lite"/>
    </source>
</evidence>
<dbReference type="AlphaFoldDB" id="A0A292PMM2"/>
<keyword evidence="4" id="KW-1185">Reference proteome</keyword>
<name>A0A292PMM2_9PEZI</name>
<feature type="transmembrane region" description="Helical" evidence="2">
    <location>
        <begin position="600"/>
        <end position="620"/>
    </location>
</feature>
<keyword evidence="2" id="KW-0472">Membrane</keyword>
<evidence type="ECO:0000313" key="4">
    <source>
        <dbReference type="Proteomes" id="UP001412239"/>
    </source>
</evidence>
<protein>
    <submittedName>
        <fullName evidence="3">Uncharacterized protein</fullName>
    </submittedName>
</protein>
<feature type="region of interest" description="Disordered" evidence="1">
    <location>
        <begin position="1"/>
        <end position="116"/>
    </location>
</feature>
<accession>A0A292PMM2</accession>
<proteinExistence type="predicted"/>
<keyword evidence="2" id="KW-0812">Transmembrane</keyword>
<feature type="transmembrane region" description="Helical" evidence="2">
    <location>
        <begin position="126"/>
        <end position="151"/>
    </location>
</feature>
<feature type="compositionally biased region" description="Polar residues" evidence="1">
    <location>
        <begin position="104"/>
        <end position="113"/>
    </location>
</feature>